<evidence type="ECO:0000313" key="2">
    <source>
        <dbReference type="EMBL" id="MCO8269329.1"/>
    </source>
</evidence>
<accession>A0ABT1DET8</accession>
<reference evidence="2 3" key="1">
    <citation type="submission" date="2022-06" db="EMBL/GenBank/DDBJ databases">
        <title>New Species of the Genus Actinoplanes, ActinopZanes ferrugineus.</title>
        <authorList>
            <person name="Ding P."/>
        </authorList>
    </citation>
    <scope>NUCLEOTIDE SEQUENCE [LARGE SCALE GENOMIC DNA]</scope>
    <source>
        <strain evidence="2 3">TRM88003</strain>
    </source>
</reference>
<dbReference type="EMBL" id="JAMYJR010000001">
    <property type="protein sequence ID" value="MCO8269329.1"/>
    <property type="molecule type" value="Genomic_DNA"/>
</dbReference>
<keyword evidence="3" id="KW-1185">Reference proteome</keyword>
<evidence type="ECO:0000256" key="1">
    <source>
        <dbReference type="SAM" id="MobiDB-lite"/>
    </source>
</evidence>
<evidence type="ECO:0000313" key="3">
    <source>
        <dbReference type="Proteomes" id="UP001523369"/>
    </source>
</evidence>
<comment type="caution">
    <text evidence="2">The sequence shown here is derived from an EMBL/GenBank/DDBJ whole genome shotgun (WGS) entry which is preliminary data.</text>
</comment>
<organism evidence="2 3">
    <name type="scientific">Paractinoplanes aksuensis</name>
    <dbReference type="NCBI Taxonomy" id="2939490"/>
    <lineage>
        <taxon>Bacteria</taxon>
        <taxon>Bacillati</taxon>
        <taxon>Actinomycetota</taxon>
        <taxon>Actinomycetes</taxon>
        <taxon>Micromonosporales</taxon>
        <taxon>Micromonosporaceae</taxon>
        <taxon>Paractinoplanes</taxon>
    </lineage>
</organism>
<gene>
    <name evidence="2" type="ORF">M1L60_01850</name>
</gene>
<feature type="region of interest" description="Disordered" evidence="1">
    <location>
        <begin position="75"/>
        <end position="114"/>
    </location>
</feature>
<proteinExistence type="predicted"/>
<dbReference type="RefSeq" id="WP_253235465.1">
    <property type="nucleotide sequence ID" value="NZ_JAMYJR010000001.1"/>
</dbReference>
<dbReference type="Proteomes" id="UP001523369">
    <property type="component" value="Unassembled WGS sequence"/>
</dbReference>
<protein>
    <submittedName>
        <fullName evidence="2">Uncharacterized protein</fullName>
    </submittedName>
</protein>
<sequence>MDVMDNEISIKVEEGEEEIVSIAGRIREAAAESAYETDEKQLPHDQLTSVALPASDWRFAVRTVAHWAEVADGMTTDVGSDGAIERDLLSNMTRQLPTARPDSRHGTAGRPTPS</sequence>
<name>A0ABT1DET8_9ACTN</name>